<proteinExistence type="predicted"/>
<evidence type="ECO:0000313" key="2">
    <source>
        <dbReference type="Proteomes" id="UP001732700"/>
    </source>
</evidence>
<protein>
    <submittedName>
        <fullName evidence="1">Uncharacterized protein</fullName>
    </submittedName>
</protein>
<dbReference type="Proteomes" id="UP001732700">
    <property type="component" value="Chromosome 4D"/>
</dbReference>
<accession>A0ACD5X4T7</accession>
<reference evidence="1" key="1">
    <citation type="submission" date="2021-05" db="EMBL/GenBank/DDBJ databases">
        <authorList>
            <person name="Scholz U."/>
            <person name="Mascher M."/>
            <person name="Fiebig A."/>
        </authorList>
    </citation>
    <scope>NUCLEOTIDE SEQUENCE [LARGE SCALE GENOMIC DNA]</scope>
</reference>
<name>A0ACD5X4T7_AVESA</name>
<reference evidence="1" key="2">
    <citation type="submission" date="2025-09" db="UniProtKB">
        <authorList>
            <consortium name="EnsemblPlants"/>
        </authorList>
    </citation>
    <scope>IDENTIFICATION</scope>
</reference>
<dbReference type="EnsemblPlants" id="AVESA.00010b.r2.4DG0734310.1">
    <property type="protein sequence ID" value="AVESA.00010b.r2.4DG0734310.1.CDS.1"/>
    <property type="gene ID" value="AVESA.00010b.r2.4DG0734310"/>
</dbReference>
<organism evidence="1 2">
    <name type="scientific">Avena sativa</name>
    <name type="common">Oat</name>
    <dbReference type="NCBI Taxonomy" id="4498"/>
    <lineage>
        <taxon>Eukaryota</taxon>
        <taxon>Viridiplantae</taxon>
        <taxon>Streptophyta</taxon>
        <taxon>Embryophyta</taxon>
        <taxon>Tracheophyta</taxon>
        <taxon>Spermatophyta</taxon>
        <taxon>Magnoliopsida</taxon>
        <taxon>Liliopsida</taxon>
        <taxon>Poales</taxon>
        <taxon>Poaceae</taxon>
        <taxon>BOP clade</taxon>
        <taxon>Pooideae</taxon>
        <taxon>Poodae</taxon>
        <taxon>Poeae</taxon>
        <taxon>Poeae Chloroplast Group 1 (Aveneae type)</taxon>
        <taxon>Aveninae</taxon>
        <taxon>Avena</taxon>
    </lineage>
</organism>
<keyword evidence="2" id="KW-1185">Reference proteome</keyword>
<sequence>MGRADSNSGVLSARAFSIQSCVGMLHQNKRVAREEGLKDLVAALEGFACVDDHRYEQALDRCFYFLQNGSAKEKGRKDAYRAIGLYALTVGRKAEQTLLDRLFHLGRLATMVPSSPSDAERAVAAIDCVAAATIATAKQPWEAERTLKAIWEVIQQTATAAIPQVLAAAVSAWTVVLPAARYIEDDMTPFVLIAKLLRADDDEKCLMAGGEALTVCIELDILPRQPKYYWYNYYYSKTKPPEPEPDERPALERRVSELAFGVNARKKKAHAGEIGLFQQIDDFLKKNEQQLDGSLTKNKQGPRESVIHGGCVVKVSRWAKLVQLNFLRYYIGAEGFYTHFRLNLPLFRDSLGLTWAPGGRAEKEDLPAHEEKQLRKHRDRHSKAVKRDLQDKMQQYA</sequence>
<evidence type="ECO:0000313" key="1">
    <source>
        <dbReference type="EnsemblPlants" id="AVESA.00010b.r2.4DG0734310.1.CDS.1"/>
    </source>
</evidence>